<dbReference type="GeneID" id="24860752"/>
<accession>A0A0E3L8J3</accession>
<protein>
    <recommendedName>
        <fullName evidence="3">DUF3795 domain-containing protein</fullName>
    </recommendedName>
</protein>
<dbReference type="RefSeq" id="WP_048172119.1">
    <property type="nucleotide sequence ID" value="NZ_CP009506.1"/>
</dbReference>
<evidence type="ECO:0000313" key="1">
    <source>
        <dbReference type="EMBL" id="AKB28621.1"/>
    </source>
</evidence>
<dbReference type="EMBL" id="CP009506">
    <property type="protein sequence ID" value="AKB28621.1"/>
    <property type="molecule type" value="Genomic_DNA"/>
</dbReference>
<dbReference type="HOGENOM" id="CLU_1709135_0_0_2"/>
<dbReference type="Proteomes" id="UP000033111">
    <property type="component" value="Chromosome"/>
</dbReference>
<dbReference type="PATRIC" id="fig|1434120.4.peg.2446"/>
<evidence type="ECO:0008006" key="3">
    <source>
        <dbReference type="Google" id="ProtNLM"/>
    </source>
</evidence>
<organism evidence="1 2">
    <name type="scientific">Methanosarcina siciliae T4/M</name>
    <dbReference type="NCBI Taxonomy" id="1434120"/>
    <lineage>
        <taxon>Archaea</taxon>
        <taxon>Methanobacteriati</taxon>
        <taxon>Methanobacteriota</taxon>
        <taxon>Stenosarchaea group</taxon>
        <taxon>Methanomicrobia</taxon>
        <taxon>Methanosarcinales</taxon>
        <taxon>Methanosarcinaceae</taxon>
        <taxon>Methanosarcina</taxon>
    </lineage>
</organism>
<gene>
    <name evidence="1" type="ORF">MSSIT_1902</name>
</gene>
<evidence type="ECO:0000313" key="2">
    <source>
        <dbReference type="Proteomes" id="UP000033111"/>
    </source>
</evidence>
<dbReference type="OrthoDB" id="69214at2157"/>
<dbReference type="Pfam" id="PF12675">
    <property type="entry name" value="DUF3795"/>
    <property type="match status" value="1"/>
</dbReference>
<reference evidence="1 2" key="1">
    <citation type="submission" date="2014-07" db="EMBL/GenBank/DDBJ databases">
        <title>Methanogenic archaea and the global carbon cycle.</title>
        <authorList>
            <person name="Henriksen J.R."/>
            <person name="Luke J."/>
            <person name="Reinhart S."/>
            <person name="Benedict M.N."/>
            <person name="Youngblut N.D."/>
            <person name="Metcalf M.E."/>
            <person name="Whitaker R.J."/>
            <person name="Metcalf W.W."/>
        </authorList>
    </citation>
    <scope>NUCLEOTIDE SEQUENCE [LARGE SCALE GENOMIC DNA]</scope>
    <source>
        <strain evidence="1 2">T4/M</strain>
    </source>
</reference>
<sequence length="167" mass="19041">MNGEEEKELTAYCGLYCADCIHFQNKHSKIARQLKEELENIDFQSYASIKSPFGAEFQEYDAFLTVLEALTNHSCSEGCRSSGGCGAEPCAIIQCCEEKDYEGCWECTAFETCEKFAALKPRCEASVMHNLKEIRENGLEGWSNRRVPIYNWQQPGLTKEPEKRDKE</sequence>
<keyword evidence="2" id="KW-1185">Reference proteome</keyword>
<dbReference type="AlphaFoldDB" id="A0A0E3L8J3"/>
<dbReference type="InterPro" id="IPR024227">
    <property type="entry name" value="DUF3795"/>
</dbReference>
<dbReference type="KEGG" id="msw:MSSIT_1902"/>
<name>A0A0E3L8J3_9EURY</name>
<proteinExistence type="predicted"/>